<dbReference type="PANTHER" id="PTHR10963:SF68">
    <property type="entry name" value="GLYCOSIDASE CRH1-RELATED"/>
    <property type="match status" value="1"/>
</dbReference>
<name>A0A9W8QQA6_AKAMU</name>
<evidence type="ECO:0000256" key="2">
    <source>
        <dbReference type="SAM" id="SignalP"/>
    </source>
</evidence>
<evidence type="ECO:0000259" key="3">
    <source>
        <dbReference type="PROSITE" id="PS51762"/>
    </source>
</evidence>
<proteinExistence type="predicted"/>
<reference evidence="4" key="1">
    <citation type="journal article" date="2023" name="Access Microbiol">
        <title>De-novo genome assembly for Akanthomyces muscarius, a biocontrol agent of insect agricultural pests.</title>
        <authorList>
            <person name="Erdos Z."/>
            <person name="Studholme D.J."/>
            <person name="Raymond B."/>
            <person name="Sharma M."/>
        </authorList>
    </citation>
    <scope>NUCLEOTIDE SEQUENCE</scope>
    <source>
        <strain evidence="4">Ve6</strain>
    </source>
</reference>
<dbReference type="GO" id="GO:0004553">
    <property type="term" value="F:hydrolase activity, hydrolyzing O-glycosyl compounds"/>
    <property type="evidence" value="ECO:0007669"/>
    <property type="project" value="InterPro"/>
</dbReference>
<dbReference type="PANTHER" id="PTHR10963">
    <property type="entry name" value="GLYCOSYL HYDROLASE-RELATED"/>
    <property type="match status" value="1"/>
</dbReference>
<evidence type="ECO:0000256" key="1">
    <source>
        <dbReference type="SAM" id="MobiDB-lite"/>
    </source>
</evidence>
<organism evidence="4 5">
    <name type="scientific">Akanthomyces muscarius</name>
    <name type="common">Entomopathogenic fungus</name>
    <name type="synonym">Lecanicillium muscarium</name>
    <dbReference type="NCBI Taxonomy" id="2231603"/>
    <lineage>
        <taxon>Eukaryota</taxon>
        <taxon>Fungi</taxon>
        <taxon>Dikarya</taxon>
        <taxon>Ascomycota</taxon>
        <taxon>Pezizomycotina</taxon>
        <taxon>Sordariomycetes</taxon>
        <taxon>Hypocreomycetidae</taxon>
        <taxon>Hypocreales</taxon>
        <taxon>Cordycipitaceae</taxon>
        <taxon>Akanthomyces</taxon>
    </lineage>
</organism>
<feature type="domain" description="GH16" evidence="3">
    <location>
        <begin position="20"/>
        <end position="251"/>
    </location>
</feature>
<protein>
    <recommendedName>
        <fullName evidence="3">GH16 domain-containing protein</fullName>
    </recommendedName>
</protein>
<dbReference type="PROSITE" id="PS51762">
    <property type="entry name" value="GH16_2"/>
    <property type="match status" value="1"/>
</dbReference>
<evidence type="ECO:0000313" key="4">
    <source>
        <dbReference type="EMBL" id="KAJ4165824.1"/>
    </source>
</evidence>
<comment type="caution">
    <text evidence="4">The sequence shown here is derived from an EMBL/GenBank/DDBJ whole genome shotgun (WGS) entry which is preliminary data.</text>
</comment>
<keyword evidence="2" id="KW-0732">Signal</keyword>
<dbReference type="KEGG" id="amus:LMH87_007437"/>
<dbReference type="GO" id="GO:0005975">
    <property type="term" value="P:carbohydrate metabolic process"/>
    <property type="evidence" value="ECO:0007669"/>
    <property type="project" value="InterPro"/>
</dbReference>
<feature type="chain" id="PRO_5040903440" description="GH16 domain-containing protein" evidence="2">
    <location>
        <begin position="19"/>
        <end position="412"/>
    </location>
</feature>
<dbReference type="Pfam" id="PF00722">
    <property type="entry name" value="Glyco_hydro_16"/>
    <property type="match status" value="1"/>
</dbReference>
<dbReference type="GO" id="GO:0016757">
    <property type="term" value="F:glycosyltransferase activity"/>
    <property type="evidence" value="ECO:0007669"/>
    <property type="project" value="TreeGrafter"/>
</dbReference>
<dbReference type="AlphaFoldDB" id="A0A9W8QQA6"/>
<dbReference type="RefSeq" id="XP_056060739.1">
    <property type="nucleotide sequence ID" value="XM_056192527.1"/>
</dbReference>
<feature type="signal peptide" evidence="2">
    <location>
        <begin position="1"/>
        <end position="18"/>
    </location>
</feature>
<dbReference type="GO" id="GO:0031505">
    <property type="term" value="P:fungal-type cell wall organization"/>
    <property type="evidence" value="ECO:0007669"/>
    <property type="project" value="TreeGrafter"/>
</dbReference>
<evidence type="ECO:0000313" key="5">
    <source>
        <dbReference type="Proteomes" id="UP001144673"/>
    </source>
</evidence>
<dbReference type="InterPro" id="IPR000757">
    <property type="entry name" value="Beta-glucanase-like"/>
</dbReference>
<dbReference type="GeneID" id="80894596"/>
<keyword evidence="5" id="KW-1185">Reference proteome</keyword>
<accession>A0A9W8QQA6</accession>
<gene>
    <name evidence="4" type="ORF">LMH87_007437</name>
</gene>
<dbReference type="InterPro" id="IPR013320">
    <property type="entry name" value="ConA-like_dom_sf"/>
</dbReference>
<dbReference type="Proteomes" id="UP001144673">
    <property type="component" value="Chromosome 1"/>
</dbReference>
<dbReference type="EMBL" id="JAJHUN010000001">
    <property type="protein sequence ID" value="KAJ4165824.1"/>
    <property type="molecule type" value="Genomic_DNA"/>
</dbReference>
<dbReference type="InterPro" id="IPR050546">
    <property type="entry name" value="Glycosyl_Hydrlase_16"/>
</dbReference>
<dbReference type="SUPFAM" id="SSF49899">
    <property type="entry name" value="Concanavalin A-like lectins/glucanases"/>
    <property type="match status" value="1"/>
</dbReference>
<feature type="region of interest" description="Disordered" evidence="1">
    <location>
        <begin position="274"/>
        <end position="393"/>
    </location>
</feature>
<sequence length="412" mass="42143">MLSKSIIAATTFALAVSAQTSTKCSPLKQDCPADPAVGKKGISCDFTKGACDALEHIAGKAVTYGSQGAVSAVDAPLQAPTLVSKESIFFGRVEVEMQAAPGQGVVTSIVLLSDDLDEIDLEALGSTNDNIQSNTFSRGDQEKHDLLGLLPVSDLTGASHKYTVDWTTDRIEFSVDGAVKRTLRRADIPERYPESPMQLKVGAWVAGYKDGDEGRTHWAGGIADFSNGPSSSFFKSIKVTDYAGGSSATDKDVKEYTYGDRSGSAKSIQIHLADGSTTTADSPSSGSDSSSSSSSSSASSSTETETTKSSSTKSSSTKSSSAELPTTATTSTKETPTTESSATTSEGKTHSTGSTNSTIVTKTTTGTQTTDGSGTATQSTTVSSQTTKPTSGAAAGMAIGAGLAAVAAFLAL</sequence>
<dbReference type="Gene3D" id="2.60.120.200">
    <property type="match status" value="1"/>
</dbReference>
<dbReference type="GO" id="GO:0009277">
    <property type="term" value="C:fungal-type cell wall"/>
    <property type="evidence" value="ECO:0007669"/>
    <property type="project" value="TreeGrafter"/>
</dbReference>